<protein>
    <submittedName>
        <fullName evidence="8">Cytochrome</fullName>
    </submittedName>
</protein>
<dbReference type="AlphaFoldDB" id="A0A0N9IAQ9"/>
<gene>
    <name evidence="8" type="ORF">AOZ06_36125</name>
</gene>
<keyword evidence="9" id="KW-1185">Reference proteome</keyword>
<dbReference type="FunFam" id="1.10.630.10:FF:000018">
    <property type="entry name" value="Cytochrome P450 monooxygenase"/>
    <property type="match status" value="1"/>
</dbReference>
<proteinExistence type="inferred from homology"/>
<evidence type="ECO:0000256" key="3">
    <source>
        <dbReference type="ARBA" id="ARBA00022723"/>
    </source>
</evidence>
<keyword evidence="2 7" id="KW-0349">Heme</keyword>
<dbReference type="RefSeq" id="WP_054293480.1">
    <property type="nucleotide sequence ID" value="NZ_CP012752.1"/>
</dbReference>
<evidence type="ECO:0000256" key="5">
    <source>
        <dbReference type="ARBA" id="ARBA00023004"/>
    </source>
</evidence>
<dbReference type="SUPFAM" id="SSF48264">
    <property type="entry name" value="Cytochrome P450"/>
    <property type="match status" value="1"/>
</dbReference>
<dbReference type="InterPro" id="IPR036396">
    <property type="entry name" value="Cyt_P450_sf"/>
</dbReference>
<evidence type="ECO:0000256" key="6">
    <source>
        <dbReference type="ARBA" id="ARBA00023033"/>
    </source>
</evidence>
<dbReference type="InterPro" id="IPR002397">
    <property type="entry name" value="Cyt_P450_B"/>
</dbReference>
<keyword evidence="4 7" id="KW-0560">Oxidoreductase</keyword>
<accession>A0A0N9IAQ9</accession>
<dbReference type="CDD" id="cd11030">
    <property type="entry name" value="CYP105-like"/>
    <property type="match status" value="1"/>
</dbReference>
<dbReference type="Gene3D" id="1.10.630.10">
    <property type="entry name" value="Cytochrome P450"/>
    <property type="match status" value="1"/>
</dbReference>
<evidence type="ECO:0000256" key="1">
    <source>
        <dbReference type="ARBA" id="ARBA00010617"/>
    </source>
</evidence>
<dbReference type="PANTHER" id="PTHR46696:SF1">
    <property type="entry name" value="CYTOCHROME P450 YJIB-RELATED"/>
    <property type="match status" value="1"/>
</dbReference>
<dbReference type="InterPro" id="IPR001128">
    <property type="entry name" value="Cyt_P450"/>
</dbReference>
<dbReference type="KEGG" id="kphy:AOZ06_36125"/>
<dbReference type="OrthoDB" id="3664945at2"/>
<dbReference type="PANTHER" id="PTHR46696">
    <property type="entry name" value="P450, PUTATIVE (EUROFUNG)-RELATED"/>
    <property type="match status" value="1"/>
</dbReference>
<dbReference type="InterPro" id="IPR017972">
    <property type="entry name" value="Cyt_P450_CS"/>
</dbReference>
<dbReference type="EMBL" id="CP012752">
    <property type="protein sequence ID" value="ALG11579.1"/>
    <property type="molecule type" value="Genomic_DNA"/>
</dbReference>
<keyword evidence="3 7" id="KW-0479">Metal-binding</keyword>
<dbReference type="STRING" id="860235.AOZ06_36125"/>
<sequence length="404" mass="44665">MTELSTVPAFPATRAPGCPFEPPAEFAPMRDQEAITQASCPAGIDAWVVSRYEDVRALLSAPGVSSRKAPSAHVMPDADLDRPVMSGNVLQLDGKEHARLRRMLTAEFTVRRMEALRPYIQRIVDEHVDALLAGPKPVDFYEHFALPIPSLVICELLGVPYEDREMIHARSATLMAVDGNPEVMYATHGELRDYMGTLFTGKLADPGDDLISRMIQRSRESGDPVSEDEMVELSITLLIAGHETTANMIALSTAVLAQHPDKLQALRDTPGLAPSAVEEMLRYLSVVQFGLLRYATDDLDIGGRTVKAGDWVVAALNSGNRDERVYDRPDAIDLERKAKTHLAFGFGIHQCIGQQLARIELREVYARLFGRVPGLRLAVSPDRISFKDNTLVYGVHELPVTWED</sequence>
<evidence type="ECO:0000256" key="2">
    <source>
        <dbReference type="ARBA" id="ARBA00022617"/>
    </source>
</evidence>
<keyword evidence="5 7" id="KW-0408">Iron</keyword>
<reference evidence="8 9" key="1">
    <citation type="submission" date="2015-07" db="EMBL/GenBank/DDBJ databases">
        <title>Genome sequencing of Kibdelosporangium phytohabitans.</title>
        <authorList>
            <person name="Qin S."/>
            <person name="Xing K."/>
        </authorList>
    </citation>
    <scope>NUCLEOTIDE SEQUENCE [LARGE SCALE GENOMIC DNA]</scope>
    <source>
        <strain evidence="8 9">KLBMP1111</strain>
    </source>
</reference>
<dbReference type="GO" id="GO:0005506">
    <property type="term" value="F:iron ion binding"/>
    <property type="evidence" value="ECO:0007669"/>
    <property type="project" value="InterPro"/>
</dbReference>
<dbReference type="GO" id="GO:0004497">
    <property type="term" value="F:monooxygenase activity"/>
    <property type="evidence" value="ECO:0007669"/>
    <property type="project" value="UniProtKB-KW"/>
</dbReference>
<keyword evidence="6 7" id="KW-0503">Monooxygenase</keyword>
<dbReference type="PRINTS" id="PR00359">
    <property type="entry name" value="BP450"/>
</dbReference>
<evidence type="ECO:0000256" key="7">
    <source>
        <dbReference type="RuleBase" id="RU000461"/>
    </source>
</evidence>
<dbReference type="PRINTS" id="PR00385">
    <property type="entry name" value="P450"/>
</dbReference>
<evidence type="ECO:0000256" key="4">
    <source>
        <dbReference type="ARBA" id="ARBA00023002"/>
    </source>
</evidence>
<evidence type="ECO:0000313" key="9">
    <source>
        <dbReference type="Proteomes" id="UP000063699"/>
    </source>
</evidence>
<dbReference type="Pfam" id="PF00067">
    <property type="entry name" value="p450"/>
    <property type="match status" value="2"/>
</dbReference>
<evidence type="ECO:0000313" key="8">
    <source>
        <dbReference type="EMBL" id="ALG11579.1"/>
    </source>
</evidence>
<name>A0A0N9IAQ9_9PSEU</name>
<dbReference type="GO" id="GO:0016705">
    <property type="term" value="F:oxidoreductase activity, acting on paired donors, with incorporation or reduction of molecular oxygen"/>
    <property type="evidence" value="ECO:0007669"/>
    <property type="project" value="InterPro"/>
</dbReference>
<organism evidence="8 9">
    <name type="scientific">Kibdelosporangium phytohabitans</name>
    <dbReference type="NCBI Taxonomy" id="860235"/>
    <lineage>
        <taxon>Bacteria</taxon>
        <taxon>Bacillati</taxon>
        <taxon>Actinomycetota</taxon>
        <taxon>Actinomycetes</taxon>
        <taxon>Pseudonocardiales</taxon>
        <taxon>Pseudonocardiaceae</taxon>
        <taxon>Kibdelosporangium</taxon>
    </lineage>
</organism>
<dbReference type="PROSITE" id="PS00086">
    <property type="entry name" value="CYTOCHROME_P450"/>
    <property type="match status" value="1"/>
</dbReference>
<dbReference type="GO" id="GO:0020037">
    <property type="term" value="F:heme binding"/>
    <property type="evidence" value="ECO:0007669"/>
    <property type="project" value="InterPro"/>
</dbReference>
<dbReference type="Proteomes" id="UP000063699">
    <property type="component" value="Chromosome"/>
</dbReference>
<comment type="similarity">
    <text evidence="1 7">Belongs to the cytochrome P450 family.</text>
</comment>